<evidence type="ECO:0000313" key="1">
    <source>
        <dbReference type="EMBL" id="KAJ9067628.1"/>
    </source>
</evidence>
<sequence>MADPNLGSGGDLRTRTEQTALPKRLKLHHVNCIYPRFGLAGISHVLNDRPLRLGSSQLRCRRAYTDKISQTYFAVRDKDSKIECEMT</sequence>
<protein>
    <submittedName>
        <fullName evidence="1">Uncharacterized protein</fullName>
    </submittedName>
</protein>
<keyword evidence="2" id="KW-1185">Reference proteome</keyword>
<proteinExistence type="predicted"/>
<dbReference type="Proteomes" id="UP001165960">
    <property type="component" value="Unassembled WGS sequence"/>
</dbReference>
<dbReference type="EMBL" id="QTSX02003940">
    <property type="protein sequence ID" value="KAJ9067628.1"/>
    <property type="molecule type" value="Genomic_DNA"/>
</dbReference>
<reference evidence="1" key="1">
    <citation type="submission" date="2022-04" db="EMBL/GenBank/DDBJ databases">
        <title>Genome of the entomopathogenic fungus Entomophthora muscae.</title>
        <authorList>
            <person name="Elya C."/>
            <person name="Lovett B.R."/>
            <person name="Lee E."/>
            <person name="Macias A.M."/>
            <person name="Hajek A.E."/>
            <person name="De Bivort B.L."/>
            <person name="Kasson M.T."/>
            <person name="De Fine Licht H.H."/>
            <person name="Stajich J.E."/>
        </authorList>
    </citation>
    <scope>NUCLEOTIDE SEQUENCE</scope>
    <source>
        <strain evidence="1">Berkeley</strain>
    </source>
</reference>
<evidence type="ECO:0000313" key="2">
    <source>
        <dbReference type="Proteomes" id="UP001165960"/>
    </source>
</evidence>
<organism evidence="1 2">
    <name type="scientific">Entomophthora muscae</name>
    <dbReference type="NCBI Taxonomy" id="34485"/>
    <lineage>
        <taxon>Eukaryota</taxon>
        <taxon>Fungi</taxon>
        <taxon>Fungi incertae sedis</taxon>
        <taxon>Zoopagomycota</taxon>
        <taxon>Entomophthoromycotina</taxon>
        <taxon>Entomophthoromycetes</taxon>
        <taxon>Entomophthorales</taxon>
        <taxon>Entomophthoraceae</taxon>
        <taxon>Entomophthora</taxon>
    </lineage>
</organism>
<accession>A0ACC2SZ21</accession>
<comment type="caution">
    <text evidence="1">The sequence shown here is derived from an EMBL/GenBank/DDBJ whole genome shotgun (WGS) entry which is preliminary data.</text>
</comment>
<name>A0ACC2SZ21_9FUNG</name>
<gene>
    <name evidence="1" type="ORF">DSO57_1037219</name>
</gene>